<dbReference type="PROSITE" id="PS51387">
    <property type="entry name" value="FAD_PCMH"/>
    <property type="match status" value="1"/>
</dbReference>
<feature type="active site" description="Proton donor" evidence="16">
    <location>
        <position position="225"/>
    </location>
</feature>
<dbReference type="GO" id="GO:0071949">
    <property type="term" value="F:FAD binding"/>
    <property type="evidence" value="ECO:0007669"/>
    <property type="project" value="InterPro"/>
</dbReference>
<keyword evidence="5 16" id="KW-0963">Cytoplasm</keyword>
<dbReference type="PANTHER" id="PTHR21071">
    <property type="entry name" value="UDP-N-ACETYLENOLPYRUVOYLGLUCOSAMINE REDUCTASE"/>
    <property type="match status" value="1"/>
</dbReference>
<comment type="cofactor">
    <cofactor evidence="1 16">
        <name>FAD</name>
        <dbReference type="ChEBI" id="CHEBI:57692"/>
    </cofactor>
</comment>
<dbReference type="EC" id="1.3.1.98" evidence="16"/>
<protein>
    <recommendedName>
        <fullName evidence="16">UDP-N-acetylenolpyruvoylglucosamine reductase</fullName>
        <ecNumber evidence="16">1.3.1.98</ecNumber>
    </recommendedName>
    <alternativeName>
        <fullName evidence="16">UDP-N-acetylmuramate dehydrogenase</fullName>
    </alternativeName>
</protein>
<dbReference type="GO" id="GO:0071555">
    <property type="term" value="P:cell wall organization"/>
    <property type="evidence" value="ECO:0007669"/>
    <property type="project" value="UniProtKB-KW"/>
</dbReference>
<comment type="function">
    <text evidence="2 16">Cell wall formation.</text>
</comment>
<keyword evidence="12 16" id="KW-0560">Oxidoreductase</keyword>
<dbReference type="GO" id="GO:0008762">
    <property type="term" value="F:UDP-N-acetylmuramate dehydrogenase activity"/>
    <property type="evidence" value="ECO:0007669"/>
    <property type="project" value="UniProtKB-UniRule"/>
</dbReference>
<dbReference type="InterPro" id="IPR036635">
    <property type="entry name" value="MurB_C_sf"/>
</dbReference>
<dbReference type="Gene3D" id="3.30.465.10">
    <property type="match status" value="1"/>
</dbReference>
<accession>A0A1Y4LAR4</accession>
<evidence type="ECO:0000256" key="1">
    <source>
        <dbReference type="ARBA" id="ARBA00001974"/>
    </source>
</evidence>
<evidence type="ECO:0000256" key="15">
    <source>
        <dbReference type="ARBA" id="ARBA00048914"/>
    </source>
</evidence>
<keyword evidence="13 16" id="KW-0131">Cell cycle</keyword>
<dbReference type="GO" id="GO:0008360">
    <property type="term" value="P:regulation of cell shape"/>
    <property type="evidence" value="ECO:0007669"/>
    <property type="project" value="UniProtKB-KW"/>
</dbReference>
<evidence type="ECO:0000256" key="10">
    <source>
        <dbReference type="ARBA" id="ARBA00022960"/>
    </source>
</evidence>
<dbReference type="InterPro" id="IPR016166">
    <property type="entry name" value="FAD-bd_PCMH"/>
</dbReference>
<evidence type="ECO:0000256" key="6">
    <source>
        <dbReference type="ARBA" id="ARBA00022618"/>
    </source>
</evidence>
<feature type="active site" evidence="16">
    <location>
        <position position="174"/>
    </location>
</feature>
<dbReference type="Proteomes" id="UP000195897">
    <property type="component" value="Unassembled WGS sequence"/>
</dbReference>
<keyword evidence="8 16" id="KW-0274">FAD</keyword>
<evidence type="ECO:0000256" key="13">
    <source>
        <dbReference type="ARBA" id="ARBA00023306"/>
    </source>
</evidence>
<dbReference type="Gene3D" id="3.90.78.10">
    <property type="entry name" value="UDP-N-acetylenolpyruvoylglucosamine reductase, C-terminal domain"/>
    <property type="match status" value="1"/>
</dbReference>
<dbReference type="Pfam" id="PF02873">
    <property type="entry name" value="MurB_C"/>
    <property type="match status" value="1"/>
</dbReference>
<evidence type="ECO:0000256" key="2">
    <source>
        <dbReference type="ARBA" id="ARBA00003921"/>
    </source>
</evidence>
<dbReference type="InterPro" id="IPR016167">
    <property type="entry name" value="FAD-bd_PCMH_sub1"/>
</dbReference>
<dbReference type="InterPro" id="IPR016169">
    <property type="entry name" value="FAD-bd_PCMH_sub2"/>
</dbReference>
<evidence type="ECO:0000256" key="11">
    <source>
        <dbReference type="ARBA" id="ARBA00022984"/>
    </source>
</evidence>
<evidence type="ECO:0000313" key="18">
    <source>
        <dbReference type="EMBL" id="OUP52589.1"/>
    </source>
</evidence>
<evidence type="ECO:0000259" key="17">
    <source>
        <dbReference type="PROSITE" id="PS51387"/>
    </source>
</evidence>
<dbReference type="InterPro" id="IPR011601">
    <property type="entry name" value="MurB_C"/>
</dbReference>
<dbReference type="GO" id="GO:0005829">
    <property type="term" value="C:cytosol"/>
    <property type="evidence" value="ECO:0007669"/>
    <property type="project" value="TreeGrafter"/>
</dbReference>
<name>A0A1Y4LAR4_9FIRM</name>
<dbReference type="Gene3D" id="3.30.43.10">
    <property type="entry name" value="Uridine Diphospho-n-acetylenolpyruvylglucosamine Reductase, domain 2"/>
    <property type="match status" value="1"/>
</dbReference>
<evidence type="ECO:0000256" key="14">
    <source>
        <dbReference type="ARBA" id="ARBA00023316"/>
    </source>
</evidence>
<evidence type="ECO:0000256" key="16">
    <source>
        <dbReference type="HAMAP-Rule" id="MF_00037"/>
    </source>
</evidence>
<evidence type="ECO:0000256" key="8">
    <source>
        <dbReference type="ARBA" id="ARBA00022827"/>
    </source>
</evidence>
<dbReference type="InterPro" id="IPR036318">
    <property type="entry name" value="FAD-bd_PCMH-like_sf"/>
</dbReference>
<evidence type="ECO:0000256" key="4">
    <source>
        <dbReference type="ARBA" id="ARBA00004752"/>
    </source>
</evidence>
<keyword evidence="11 16" id="KW-0573">Peptidoglycan synthesis</keyword>
<keyword evidence="10 16" id="KW-0133">Cell shape</keyword>
<proteinExistence type="inferred from homology"/>
<comment type="similarity">
    <text evidence="16">Belongs to the MurB family.</text>
</comment>
<dbReference type="NCBIfam" id="TIGR00179">
    <property type="entry name" value="murB"/>
    <property type="match status" value="1"/>
</dbReference>
<dbReference type="AlphaFoldDB" id="A0A1Y4LAR4"/>
<dbReference type="SUPFAM" id="SSF56176">
    <property type="entry name" value="FAD-binding/transporter-associated domain-like"/>
    <property type="match status" value="1"/>
</dbReference>
<feature type="domain" description="FAD-binding PCMH-type" evidence="17">
    <location>
        <begin position="30"/>
        <end position="196"/>
    </location>
</feature>
<dbReference type="UniPathway" id="UPA00219"/>
<dbReference type="GO" id="GO:0009252">
    <property type="term" value="P:peptidoglycan biosynthetic process"/>
    <property type="evidence" value="ECO:0007669"/>
    <property type="project" value="UniProtKB-UniRule"/>
</dbReference>
<reference evidence="19" key="1">
    <citation type="submission" date="2017-04" db="EMBL/GenBank/DDBJ databases">
        <title>Function of individual gut microbiota members based on whole genome sequencing of pure cultures obtained from chicken caecum.</title>
        <authorList>
            <person name="Medvecky M."/>
            <person name="Cejkova D."/>
            <person name="Polansky O."/>
            <person name="Karasova D."/>
            <person name="Kubasova T."/>
            <person name="Cizek A."/>
            <person name="Rychlik I."/>
        </authorList>
    </citation>
    <scope>NUCLEOTIDE SEQUENCE [LARGE SCALE GENOMIC DNA]</scope>
    <source>
        <strain evidence="19">An180</strain>
    </source>
</reference>
<comment type="pathway">
    <text evidence="4 16">Cell wall biogenesis; peptidoglycan biosynthesis.</text>
</comment>
<keyword evidence="9 16" id="KW-0521">NADP</keyword>
<dbReference type="InterPro" id="IPR006094">
    <property type="entry name" value="Oxid_FAD_bind_N"/>
</dbReference>
<comment type="catalytic activity">
    <reaction evidence="15 16">
        <text>UDP-N-acetyl-alpha-D-muramate + NADP(+) = UDP-N-acetyl-3-O-(1-carboxyvinyl)-alpha-D-glucosamine + NADPH + H(+)</text>
        <dbReference type="Rhea" id="RHEA:12248"/>
        <dbReference type="ChEBI" id="CHEBI:15378"/>
        <dbReference type="ChEBI" id="CHEBI:57783"/>
        <dbReference type="ChEBI" id="CHEBI:58349"/>
        <dbReference type="ChEBI" id="CHEBI:68483"/>
        <dbReference type="ChEBI" id="CHEBI:70757"/>
        <dbReference type="EC" id="1.3.1.98"/>
    </reaction>
</comment>
<evidence type="ECO:0000313" key="19">
    <source>
        <dbReference type="Proteomes" id="UP000195897"/>
    </source>
</evidence>
<evidence type="ECO:0000256" key="5">
    <source>
        <dbReference type="ARBA" id="ARBA00022490"/>
    </source>
</evidence>
<dbReference type="PANTHER" id="PTHR21071:SF4">
    <property type="entry name" value="UDP-N-ACETYLENOLPYRUVOYLGLUCOSAMINE REDUCTASE"/>
    <property type="match status" value="1"/>
</dbReference>
<dbReference type="SUPFAM" id="SSF56194">
    <property type="entry name" value="Uridine diphospho-N-Acetylenolpyruvylglucosamine reductase, MurB, C-terminal domain"/>
    <property type="match status" value="1"/>
</dbReference>
<dbReference type="Pfam" id="PF01565">
    <property type="entry name" value="FAD_binding_4"/>
    <property type="match status" value="1"/>
</dbReference>
<evidence type="ECO:0000256" key="12">
    <source>
        <dbReference type="ARBA" id="ARBA00023002"/>
    </source>
</evidence>
<feature type="active site" evidence="16">
    <location>
        <position position="295"/>
    </location>
</feature>
<keyword evidence="7 16" id="KW-0285">Flavoprotein</keyword>
<evidence type="ECO:0000256" key="3">
    <source>
        <dbReference type="ARBA" id="ARBA00004496"/>
    </source>
</evidence>
<comment type="caution">
    <text evidence="18">The sequence shown here is derived from an EMBL/GenBank/DDBJ whole genome shotgun (WGS) entry which is preliminary data.</text>
</comment>
<sequence length="299" mass="32192">MQDIIAALKPYESYIRIREHEPMAHHTTFRIGGPADLFLDCASGAPLEEIVPIIRGAGVPLYVVGRGSNLLVHDEGVRGVVLCTAEMHEITVSGSTIRAEAGASLFSIASCALRQGLGGAEFAAGIPGTLGGAVFMNAGAYGGQMDDIVVRTRYLDGEGKIGTIEGDAHQFGYRESVFKSHPDWIVLSSELRLSPDSADVIREKMQDYAQRRRDKQPLEFPSAGSTFKRPEGYFAGKLIQDSGLMGYTVGGAQVSEKHAGFLINRGGATCADMLALIEHVQQTVLKNFGVELHCEVRLV</sequence>
<keyword evidence="14 16" id="KW-0961">Cell wall biogenesis/degradation</keyword>
<evidence type="ECO:0000256" key="9">
    <source>
        <dbReference type="ARBA" id="ARBA00022857"/>
    </source>
</evidence>
<dbReference type="EMBL" id="NFKK01000009">
    <property type="protein sequence ID" value="OUP52589.1"/>
    <property type="molecule type" value="Genomic_DNA"/>
</dbReference>
<dbReference type="NCBIfam" id="NF010480">
    <property type="entry name" value="PRK13905.1"/>
    <property type="match status" value="1"/>
</dbReference>
<keyword evidence="6 16" id="KW-0132">Cell division</keyword>
<organism evidence="18 19">
    <name type="scientific">Butyricicoccus pullicaecorum</name>
    <dbReference type="NCBI Taxonomy" id="501571"/>
    <lineage>
        <taxon>Bacteria</taxon>
        <taxon>Bacillati</taxon>
        <taxon>Bacillota</taxon>
        <taxon>Clostridia</taxon>
        <taxon>Eubacteriales</taxon>
        <taxon>Butyricicoccaceae</taxon>
        <taxon>Butyricicoccus</taxon>
    </lineage>
</organism>
<dbReference type="HAMAP" id="MF_00037">
    <property type="entry name" value="MurB"/>
    <property type="match status" value="1"/>
</dbReference>
<evidence type="ECO:0000256" key="7">
    <source>
        <dbReference type="ARBA" id="ARBA00022630"/>
    </source>
</evidence>
<dbReference type="GO" id="GO:0051301">
    <property type="term" value="P:cell division"/>
    <property type="evidence" value="ECO:0007669"/>
    <property type="project" value="UniProtKB-KW"/>
</dbReference>
<gene>
    <name evidence="16" type="primary">murB</name>
    <name evidence="18" type="ORF">B5F17_08885</name>
</gene>
<dbReference type="InterPro" id="IPR003170">
    <property type="entry name" value="MurB"/>
</dbReference>
<comment type="subcellular location">
    <subcellularLocation>
        <location evidence="3 16">Cytoplasm</location>
    </subcellularLocation>
</comment>
<dbReference type="RefSeq" id="WP_087373143.1">
    <property type="nucleotide sequence ID" value="NZ_NFKK01000009.1"/>
</dbReference>